<organism evidence="2 3">
    <name type="scientific">Candidatus Woesebacteria bacterium CG22_combo_CG10-13_8_21_14_all_39_10</name>
    <dbReference type="NCBI Taxonomy" id="1975059"/>
    <lineage>
        <taxon>Bacteria</taxon>
        <taxon>Candidatus Woeseibacteriota</taxon>
    </lineage>
</organism>
<dbReference type="EMBL" id="PCSW01000071">
    <property type="protein sequence ID" value="PIP57567.1"/>
    <property type="molecule type" value="Genomic_DNA"/>
</dbReference>
<sequence length="158" mass="17928">MKRVFFIHISFLVSFFILLSLVNSWLALSYWPLWLGAIIGSVLPEMDSLVYVFFVNPQELTSQRVIYFFKKGNILSAIKLLNETSAERDLLVFHSLSFILVSFVLLFWLATSSGSIFGKGIVFAMLTHLLTGDLVKKKYSVWYSLIGFGMLLVLGIMA</sequence>
<accession>A0A2H0BIT1</accession>
<name>A0A2H0BIT1_9BACT</name>
<dbReference type="AlphaFoldDB" id="A0A2H0BIT1"/>
<protein>
    <submittedName>
        <fullName evidence="2">Uncharacterized protein</fullName>
    </submittedName>
</protein>
<feature type="transmembrane region" description="Helical" evidence="1">
    <location>
        <begin position="139"/>
        <end position="157"/>
    </location>
</feature>
<feature type="transmembrane region" description="Helical" evidence="1">
    <location>
        <begin position="34"/>
        <end position="54"/>
    </location>
</feature>
<comment type="caution">
    <text evidence="2">The sequence shown here is derived from an EMBL/GenBank/DDBJ whole genome shotgun (WGS) entry which is preliminary data.</text>
</comment>
<keyword evidence="1" id="KW-0472">Membrane</keyword>
<keyword evidence="1" id="KW-1133">Transmembrane helix</keyword>
<evidence type="ECO:0000256" key="1">
    <source>
        <dbReference type="SAM" id="Phobius"/>
    </source>
</evidence>
<evidence type="ECO:0000313" key="3">
    <source>
        <dbReference type="Proteomes" id="UP000229847"/>
    </source>
</evidence>
<gene>
    <name evidence="2" type="ORF">COX03_02380</name>
</gene>
<keyword evidence="1" id="KW-0812">Transmembrane</keyword>
<reference evidence="2 3" key="1">
    <citation type="submission" date="2017-09" db="EMBL/GenBank/DDBJ databases">
        <title>Depth-based differentiation of microbial function through sediment-hosted aquifers and enrichment of novel symbionts in the deep terrestrial subsurface.</title>
        <authorList>
            <person name="Probst A.J."/>
            <person name="Ladd B."/>
            <person name="Jarett J.K."/>
            <person name="Geller-Mcgrath D.E."/>
            <person name="Sieber C.M."/>
            <person name="Emerson J.B."/>
            <person name="Anantharaman K."/>
            <person name="Thomas B.C."/>
            <person name="Malmstrom R."/>
            <person name="Stieglmeier M."/>
            <person name="Klingl A."/>
            <person name="Woyke T."/>
            <person name="Ryan C.M."/>
            <person name="Banfield J.F."/>
        </authorList>
    </citation>
    <scope>NUCLEOTIDE SEQUENCE [LARGE SCALE GENOMIC DNA]</scope>
    <source>
        <strain evidence="2">CG22_combo_CG10-13_8_21_14_all_39_10</strain>
    </source>
</reference>
<dbReference type="Proteomes" id="UP000229847">
    <property type="component" value="Unassembled WGS sequence"/>
</dbReference>
<proteinExistence type="predicted"/>
<feature type="transmembrane region" description="Helical" evidence="1">
    <location>
        <begin position="90"/>
        <end position="110"/>
    </location>
</feature>
<evidence type="ECO:0000313" key="2">
    <source>
        <dbReference type="EMBL" id="PIP57567.1"/>
    </source>
</evidence>